<sequence length="699" mass="80150">MHDMLQEMGKSVVINESLNEPGKRSRLWLQNDIDDVLTKNKGTKDIQSIAMNLLPSRRYKACWDPKAFLKMCNLKLLMLENIDLPLGLNCLSEGLRYIEWIEFPLKELPLGEQLDNLVELIMHHSKIQQLWHGTKFFGKLKLIDLKGSRDLIRFPCVDGIPCLQQLVLEGCENLVEVHQSVGLHKKLVVLNLRYCVNLKILPRKLDMDSLKEFILSGCSKVRKLPEFGDNMRFLSMLDLRDCKNLVCLPYSIYKLKSLKTLNTSGCSKFSRLPDNLAENEVLEEINVKGTAIREIPSSIVQLKYLKKLSFGGHQASESNWWNLAFPFEWKLQKNSVSSGMNMMFPPLSRFYLLEELDLSYCNLNDESLPLDLGCLSSLKKLDLSGNNFATLPTSCIANLSKLYSLNLDCCQRLESVPMLPPHVDRLYGRNCASWQPFSDPQELCDYFASHQPMRFRYEPFLIIPGREIPSWFCNQDYFNMEISKPFQWEIVIKSSIASRKTVSPSECDTLISILVDIPDYCLSSEWWGIVVCLVLENQFPPSRWWIALLHWICKTPGAELPISSGALHGGWIEEFRNTHLCIFLLRGDDQNIQRHLRGDHNQLQLLFYVEPISEDDEADDPGFLNISKCGCRVLCTDDLEVWGQAMSERKQGNNIEMPSSSPNKSRVRENIVDDNQCAEGFEGEYANTSNAEVKRRKLG</sequence>
<comment type="caution">
    <text evidence="1">The sequence shown here is derived from an EMBL/GenBank/DDBJ whole genome shotgun (WGS) entry which is preliminary data.</text>
</comment>
<name>A0ACB9L6X1_BAUVA</name>
<gene>
    <name evidence="1" type="ORF">L6164_028800</name>
</gene>
<evidence type="ECO:0000313" key="1">
    <source>
        <dbReference type="EMBL" id="KAI4305434.1"/>
    </source>
</evidence>
<protein>
    <submittedName>
        <fullName evidence="1">Uncharacterized protein</fullName>
    </submittedName>
</protein>
<keyword evidence="2" id="KW-1185">Reference proteome</keyword>
<evidence type="ECO:0000313" key="2">
    <source>
        <dbReference type="Proteomes" id="UP000828941"/>
    </source>
</evidence>
<dbReference type="Proteomes" id="UP000828941">
    <property type="component" value="Chromosome 12"/>
</dbReference>
<dbReference type="EMBL" id="CM039437">
    <property type="protein sequence ID" value="KAI4305434.1"/>
    <property type="molecule type" value="Genomic_DNA"/>
</dbReference>
<accession>A0ACB9L6X1</accession>
<proteinExistence type="predicted"/>
<organism evidence="1 2">
    <name type="scientific">Bauhinia variegata</name>
    <name type="common">Purple orchid tree</name>
    <name type="synonym">Phanera variegata</name>
    <dbReference type="NCBI Taxonomy" id="167791"/>
    <lineage>
        <taxon>Eukaryota</taxon>
        <taxon>Viridiplantae</taxon>
        <taxon>Streptophyta</taxon>
        <taxon>Embryophyta</taxon>
        <taxon>Tracheophyta</taxon>
        <taxon>Spermatophyta</taxon>
        <taxon>Magnoliopsida</taxon>
        <taxon>eudicotyledons</taxon>
        <taxon>Gunneridae</taxon>
        <taxon>Pentapetalae</taxon>
        <taxon>rosids</taxon>
        <taxon>fabids</taxon>
        <taxon>Fabales</taxon>
        <taxon>Fabaceae</taxon>
        <taxon>Cercidoideae</taxon>
        <taxon>Cercideae</taxon>
        <taxon>Bauhiniinae</taxon>
        <taxon>Bauhinia</taxon>
    </lineage>
</organism>
<reference evidence="1 2" key="1">
    <citation type="journal article" date="2022" name="DNA Res.">
        <title>Chromosomal-level genome assembly of the orchid tree Bauhinia variegata (Leguminosae; Cercidoideae) supports the allotetraploid origin hypothesis of Bauhinia.</title>
        <authorList>
            <person name="Zhong Y."/>
            <person name="Chen Y."/>
            <person name="Zheng D."/>
            <person name="Pang J."/>
            <person name="Liu Y."/>
            <person name="Luo S."/>
            <person name="Meng S."/>
            <person name="Qian L."/>
            <person name="Wei D."/>
            <person name="Dai S."/>
            <person name="Zhou R."/>
        </authorList>
    </citation>
    <scope>NUCLEOTIDE SEQUENCE [LARGE SCALE GENOMIC DNA]</scope>
    <source>
        <strain evidence="1">BV-YZ2020</strain>
    </source>
</reference>